<evidence type="ECO:0000313" key="3">
    <source>
        <dbReference type="Proteomes" id="UP000075304"/>
    </source>
</evidence>
<reference evidence="2 3" key="1">
    <citation type="submission" date="2016-01" db="EMBL/GenBank/DDBJ databases">
        <title>Genome Sequences of Twelve Sporeforming Bacillus Species Isolated from Foods.</title>
        <authorList>
            <person name="Berendsen E.M."/>
            <person name="Wells-Bennik M.H."/>
            <person name="Krawcyk A.O."/>
            <person name="De Jong A."/>
            <person name="Holsappel S."/>
            <person name="Eijlander R.T."/>
            <person name="Kuipers O.P."/>
        </authorList>
    </citation>
    <scope>NUCLEOTIDE SEQUENCE [LARGE SCALE GENOMIC DNA]</scope>
    <source>
        <strain evidence="2 3">B4099</strain>
    </source>
</reference>
<proteinExistence type="predicted"/>
<dbReference type="Gene3D" id="3.40.630.30">
    <property type="match status" value="1"/>
</dbReference>
<dbReference type="GO" id="GO:0016747">
    <property type="term" value="F:acyltransferase activity, transferring groups other than amino-acyl groups"/>
    <property type="evidence" value="ECO:0007669"/>
    <property type="project" value="InterPro"/>
</dbReference>
<name>A0A150KJV4_HEYCO</name>
<comment type="caution">
    <text evidence="2">The sequence shown here is derived from an EMBL/GenBank/DDBJ whole genome shotgun (WGS) entry which is preliminary data.</text>
</comment>
<accession>A0A150KJV4</accession>
<evidence type="ECO:0000313" key="2">
    <source>
        <dbReference type="EMBL" id="KYC72588.1"/>
    </source>
</evidence>
<dbReference type="PATRIC" id="fig|1398.25.peg.1411"/>
<organism evidence="2 3">
    <name type="scientific">Heyndrickxia coagulans</name>
    <name type="common">Weizmannia coagulans</name>
    <dbReference type="NCBI Taxonomy" id="1398"/>
    <lineage>
        <taxon>Bacteria</taxon>
        <taxon>Bacillati</taxon>
        <taxon>Bacillota</taxon>
        <taxon>Bacilli</taxon>
        <taxon>Bacillales</taxon>
        <taxon>Bacillaceae</taxon>
        <taxon>Heyndrickxia</taxon>
    </lineage>
</organism>
<dbReference type="EMBL" id="LQYI01000018">
    <property type="protein sequence ID" value="KYC72588.1"/>
    <property type="molecule type" value="Genomic_DNA"/>
</dbReference>
<evidence type="ECO:0000259" key="1">
    <source>
        <dbReference type="PROSITE" id="PS51186"/>
    </source>
</evidence>
<feature type="domain" description="N-acetyltransferase" evidence="1">
    <location>
        <begin position="19"/>
        <end position="187"/>
    </location>
</feature>
<dbReference type="Proteomes" id="UP000075304">
    <property type="component" value="Unassembled WGS sequence"/>
</dbReference>
<dbReference type="InterPro" id="IPR016181">
    <property type="entry name" value="Acyl_CoA_acyltransferase"/>
</dbReference>
<dbReference type="InterPro" id="IPR000182">
    <property type="entry name" value="GNAT_dom"/>
</dbReference>
<dbReference type="AlphaFoldDB" id="A0A150KJV4"/>
<dbReference type="PROSITE" id="PS51186">
    <property type="entry name" value="GNAT"/>
    <property type="match status" value="1"/>
</dbReference>
<sequence length="235" mass="26651">MHIFEGTLRKQGENAGRPFYIRRLTIEDLRSVLTVQKQVFMQLENKKMLQTLSEEEFAYILSGQGLMLGAYDGNDLIAFRALLVPPVDEEHLGIDIGLSGSELAKVIYQEISVVLPAYRGNRLQKILAGVIMEELGKEGHSFRYICCTVAPFNMPSLKDKFAQGMQIAALTEKYGGLTRYVFVKDLYEPVPPACREVTPIPMNDFSAQKEKLAAGFRGIKMEEKENRLWIHYGRK</sequence>
<protein>
    <recommendedName>
        <fullName evidence="1">N-acetyltransferase domain-containing protein</fullName>
    </recommendedName>
</protein>
<gene>
    <name evidence="2" type="ORF">B4099_2694</name>
</gene>
<dbReference type="SUPFAM" id="SSF55729">
    <property type="entry name" value="Acyl-CoA N-acyltransferases (Nat)"/>
    <property type="match status" value="1"/>
</dbReference>